<dbReference type="InterPro" id="IPR021858">
    <property type="entry name" value="Fun_TF"/>
</dbReference>
<dbReference type="EMBL" id="EQ962657">
    <property type="protein sequence ID" value="EED15322.1"/>
    <property type="molecule type" value="Genomic_DNA"/>
</dbReference>
<dbReference type="GeneID" id="8099318"/>
<keyword evidence="2" id="KW-1185">Reference proteome</keyword>
<evidence type="ECO:0000313" key="1">
    <source>
        <dbReference type="EMBL" id="EED15322.1"/>
    </source>
</evidence>
<accession>B8MKG7</accession>
<evidence type="ECO:0000313" key="2">
    <source>
        <dbReference type="Proteomes" id="UP000001745"/>
    </source>
</evidence>
<proteinExistence type="predicted"/>
<dbReference type="HOGENOM" id="CLU_2160109_0_0_1"/>
<dbReference type="Proteomes" id="UP000001745">
    <property type="component" value="Unassembled WGS sequence"/>
</dbReference>
<dbReference type="PhylomeDB" id="B8MKG7"/>
<organism evidence="1 2">
    <name type="scientific">Talaromyces stipitatus (strain ATCC 10500 / CBS 375.48 / QM 6759 / NRRL 1006)</name>
    <name type="common">Penicillium stipitatum</name>
    <dbReference type="NCBI Taxonomy" id="441959"/>
    <lineage>
        <taxon>Eukaryota</taxon>
        <taxon>Fungi</taxon>
        <taxon>Dikarya</taxon>
        <taxon>Ascomycota</taxon>
        <taxon>Pezizomycotina</taxon>
        <taxon>Eurotiomycetes</taxon>
        <taxon>Eurotiomycetidae</taxon>
        <taxon>Eurotiales</taxon>
        <taxon>Trichocomaceae</taxon>
        <taxon>Talaromyces</taxon>
        <taxon>Talaromyces sect. Talaromyces</taxon>
    </lineage>
</organism>
<protein>
    <submittedName>
        <fullName evidence="1">Uncharacterized protein</fullName>
    </submittedName>
</protein>
<dbReference type="Pfam" id="PF11951">
    <property type="entry name" value="Fungal_trans_2"/>
    <property type="match status" value="1"/>
</dbReference>
<dbReference type="STRING" id="441959.B8MKG7"/>
<gene>
    <name evidence="1" type="ORF">TSTA_047680</name>
</gene>
<dbReference type="RefSeq" id="XP_002485275.1">
    <property type="nucleotide sequence ID" value="XM_002485230.1"/>
</dbReference>
<sequence>MSLIFEISMLDKWKVESKATHKLSMVDLAKCGLDIERHLQQELANLSNKQGPIQSKGSSAIHNIPSRITATKAYALSAIVYLHVVISGPYPNLMQAMEDSRMWVILAAAGT</sequence>
<dbReference type="OrthoDB" id="5213892at2759"/>
<dbReference type="InParanoid" id="B8MKG7"/>
<dbReference type="VEuPathDB" id="FungiDB:TSTA_047680"/>
<dbReference type="AlphaFoldDB" id="B8MKG7"/>
<name>B8MKG7_TALSN</name>
<reference evidence="2" key="1">
    <citation type="journal article" date="2015" name="Genome Announc.">
        <title>Genome sequence of the AIDS-associated pathogen Penicillium marneffei (ATCC18224) and its near taxonomic relative Talaromyces stipitatus (ATCC10500).</title>
        <authorList>
            <person name="Nierman W.C."/>
            <person name="Fedorova-Abrams N.D."/>
            <person name="Andrianopoulos A."/>
        </authorList>
    </citation>
    <scope>NUCLEOTIDE SEQUENCE [LARGE SCALE GENOMIC DNA]</scope>
    <source>
        <strain evidence="2">ATCC 10500 / CBS 375.48 / QM 6759 / NRRL 1006</strain>
    </source>
</reference>